<comment type="caution">
    <text evidence="1">The sequence shown here is derived from an EMBL/GenBank/DDBJ whole genome shotgun (WGS) entry which is preliminary data.</text>
</comment>
<gene>
    <name evidence="1" type="ORF">J3U88_26440</name>
</gene>
<organism evidence="1 2">
    <name type="scientific">Acanthopleuribacter pedis</name>
    <dbReference type="NCBI Taxonomy" id="442870"/>
    <lineage>
        <taxon>Bacteria</taxon>
        <taxon>Pseudomonadati</taxon>
        <taxon>Acidobacteriota</taxon>
        <taxon>Holophagae</taxon>
        <taxon>Acanthopleuribacterales</taxon>
        <taxon>Acanthopleuribacteraceae</taxon>
        <taxon>Acanthopleuribacter</taxon>
    </lineage>
</organism>
<accession>A0A8J7QP47</accession>
<name>A0A8J7QP47_9BACT</name>
<sequence length="62" mass="6896">MAFDANDLQVFSAAILSDYDTAMKTNIQFENSRLLKLWTAIQFGFSTAPNTHTLINGSKKVV</sequence>
<dbReference type="RefSeq" id="WP_207862013.1">
    <property type="nucleotide sequence ID" value="NZ_JAFREP010000030.1"/>
</dbReference>
<dbReference type="Proteomes" id="UP000664417">
    <property type="component" value="Unassembled WGS sequence"/>
</dbReference>
<evidence type="ECO:0000313" key="1">
    <source>
        <dbReference type="EMBL" id="MBO1322043.1"/>
    </source>
</evidence>
<reference evidence="1" key="1">
    <citation type="submission" date="2021-03" db="EMBL/GenBank/DDBJ databases">
        <authorList>
            <person name="Wang G."/>
        </authorList>
    </citation>
    <scope>NUCLEOTIDE SEQUENCE</scope>
    <source>
        <strain evidence="1">KCTC 12899</strain>
    </source>
</reference>
<evidence type="ECO:0000313" key="2">
    <source>
        <dbReference type="Proteomes" id="UP000664417"/>
    </source>
</evidence>
<dbReference type="EMBL" id="JAFREP010000030">
    <property type="protein sequence ID" value="MBO1322043.1"/>
    <property type="molecule type" value="Genomic_DNA"/>
</dbReference>
<protein>
    <submittedName>
        <fullName evidence="1">Uncharacterized protein</fullName>
    </submittedName>
</protein>
<dbReference type="AlphaFoldDB" id="A0A8J7QP47"/>
<keyword evidence="2" id="KW-1185">Reference proteome</keyword>
<proteinExistence type="predicted"/>